<evidence type="ECO:0000313" key="2">
    <source>
        <dbReference type="Proteomes" id="UP000814128"/>
    </source>
</evidence>
<sequence>MPGPNKATIFSHLRCGRNGCNRTFKSQRAKTTHICAMHSHANYVSHTLSDNSDNEVQPGDQPQVVQGDDGGELDSKLDAPASPVPASDDNDLLDNPEVPAIGLGRGRKCDAEGNFLPPGSTPDPCTTTAPGDFSPFKDATQFLIADFLYCKAKMSACDISYLMELWAFNMLKHNSFGPFSDSKQLYTAIDAISKSDVRWQAMNVGYAGDIPDNAPDWQTHLYQVVFRDPAECIKKAILDNPDFANQFDTVPYKHYASGHRRYTNFFSGNFAWRHCDRIYADNPATTGALYVPLILESDKTTVSVATGHVEYHPLYVSVGNLQNAARRAHRNAVIPIGFLAIPKREGCFNCWRNAGHSCHKQLFHQSLTTILQSLEPAMTDPVIKCCPDGHYWCVIYDLGPYIADYPKQVMLSGIVQNWCTRCQSISEDLDGENQSRRTRQWTDLLCEAHPSRILWTEFGIDNDVVPFTQDFPRADIHELITPDILHQLIKGTFKDHLVEWVGNYLIEKQGEDRANVIMDEIDKRIAAAPTFPGLQRFPQGRRFKQWTGDNSKASMKVYLSAIADFIEPQVVQCLGAFMEFCYIVCRSEIGDDDIALLQEKVAEFHEHREVFRRAGVREDFSLPRQHSLCHYPYLIAEFGALNGFCSSITESRHISAIKKPWRQSNRYKALGQMLLINQRLDKLAAARANFAERNMLPPIHAPPSTCIPDPVPDDPERGDNEAGPVDGERVTETVTLPNRPGEEGVPDEAEYPDIVGQVRRDCVFLVEDEEQLGMQGMTIGCVHLFFRFKFEGTAYPCILIDWFARVGRALDPVSGMWKVKKDKTRGGKHVQSVEHLNSGLCAAHLLPVFRSGNLPRNFKFHFSLDAFTEFYVKKYVDYHAHEIAF</sequence>
<keyword evidence="2" id="KW-1185">Reference proteome</keyword>
<evidence type="ECO:0000313" key="1">
    <source>
        <dbReference type="EMBL" id="KAI0027556.1"/>
    </source>
</evidence>
<dbReference type="Proteomes" id="UP000814128">
    <property type="component" value="Unassembled WGS sequence"/>
</dbReference>
<accession>A0ACB8Q7M2</accession>
<organism evidence="1 2">
    <name type="scientific">Vararia minispora EC-137</name>
    <dbReference type="NCBI Taxonomy" id="1314806"/>
    <lineage>
        <taxon>Eukaryota</taxon>
        <taxon>Fungi</taxon>
        <taxon>Dikarya</taxon>
        <taxon>Basidiomycota</taxon>
        <taxon>Agaricomycotina</taxon>
        <taxon>Agaricomycetes</taxon>
        <taxon>Russulales</taxon>
        <taxon>Lachnocladiaceae</taxon>
        <taxon>Vararia</taxon>
    </lineage>
</organism>
<proteinExistence type="predicted"/>
<reference evidence="1" key="1">
    <citation type="submission" date="2021-02" db="EMBL/GenBank/DDBJ databases">
        <authorList>
            <consortium name="DOE Joint Genome Institute"/>
            <person name="Ahrendt S."/>
            <person name="Looney B.P."/>
            <person name="Miyauchi S."/>
            <person name="Morin E."/>
            <person name="Drula E."/>
            <person name="Courty P.E."/>
            <person name="Chicoki N."/>
            <person name="Fauchery L."/>
            <person name="Kohler A."/>
            <person name="Kuo A."/>
            <person name="Labutti K."/>
            <person name="Pangilinan J."/>
            <person name="Lipzen A."/>
            <person name="Riley R."/>
            <person name="Andreopoulos W."/>
            <person name="He G."/>
            <person name="Johnson J."/>
            <person name="Barry K.W."/>
            <person name="Grigoriev I.V."/>
            <person name="Nagy L."/>
            <person name="Hibbett D."/>
            <person name="Henrissat B."/>
            <person name="Matheny P.B."/>
            <person name="Labbe J."/>
            <person name="Martin F."/>
        </authorList>
    </citation>
    <scope>NUCLEOTIDE SEQUENCE</scope>
    <source>
        <strain evidence="1">EC-137</strain>
    </source>
</reference>
<dbReference type="EMBL" id="MU273881">
    <property type="protein sequence ID" value="KAI0027556.1"/>
    <property type="molecule type" value="Genomic_DNA"/>
</dbReference>
<reference evidence="1" key="2">
    <citation type="journal article" date="2022" name="New Phytol.">
        <title>Evolutionary transition to the ectomycorrhizal habit in the genomes of a hyperdiverse lineage of mushroom-forming fungi.</title>
        <authorList>
            <person name="Looney B."/>
            <person name="Miyauchi S."/>
            <person name="Morin E."/>
            <person name="Drula E."/>
            <person name="Courty P.E."/>
            <person name="Kohler A."/>
            <person name="Kuo A."/>
            <person name="LaButti K."/>
            <person name="Pangilinan J."/>
            <person name="Lipzen A."/>
            <person name="Riley R."/>
            <person name="Andreopoulos W."/>
            <person name="He G."/>
            <person name="Johnson J."/>
            <person name="Nolan M."/>
            <person name="Tritt A."/>
            <person name="Barry K.W."/>
            <person name="Grigoriev I.V."/>
            <person name="Nagy L.G."/>
            <person name="Hibbett D."/>
            <person name="Henrissat B."/>
            <person name="Matheny P.B."/>
            <person name="Labbe J."/>
            <person name="Martin F.M."/>
        </authorList>
    </citation>
    <scope>NUCLEOTIDE SEQUENCE</scope>
    <source>
        <strain evidence="1">EC-137</strain>
    </source>
</reference>
<gene>
    <name evidence="1" type="ORF">K488DRAFT_81075</name>
</gene>
<protein>
    <submittedName>
        <fullName evidence="1">Uncharacterized protein</fullName>
    </submittedName>
</protein>
<name>A0ACB8Q7M2_9AGAM</name>
<comment type="caution">
    <text evidence="1">The sequence shown here is derived from an EMBL/GenBank/DDBJ whole genome shotgun (WGS) entry which is preliminary data.</text>
</comment>